<organism evidence="2 3">
    <name type="scientific">Pandoraea thiooxydans</name>
    <dbReference type="NCBI Taxonomy" id="445709"/>
    <lineage>
        <taxon>Bacteria</taxon>
        <taxon>Pseudomonadati</taxon>
        <taxon>Pseudomonadota</taxon>
        <taxon>Betaproteobacteria</taxon>
        <taxon>Burkholderiales</taxon>
        <taxon>Burkholderiaceae</taxon>
        <taxon>Pandoraea</taxon>
    </lineage>
</organism>
<dbReference type="STRING" id="445709.ABW99_07860"/>
<name>A0A0G3F0E3_9BURK</name>
<evidence type="ECO:0000256" key="1">
    <source>
        <dbReference type="SAM" id="Phobius"/>
    </source>
</evidence>
<dbReference type="Proteomes" id="UP000036700">
    <property type="component" value="Chromosome"/>
</dbReference>
<reference evidence="3" key="1">
    <citation type="submission" date="2015-06" db="EMBL/GenBank/DDBJ databases">
        <authorList>
            <person name="Lim Y.L."/>
            <person name="Ee R."/>
            <person name="Yong D."/>
            <person name="How K.Y."/>
            <person name="Yin W.F."/>
            <person name="Chan K.G."/>
        </authorList>
    </citation>
    <scope>NUCLEOTIDE SEQUENCE [LARGE SCALE GENOMIC DNA]</scope>
    <source>
        <strain evidence="3">DSM 25325</strain>
    </source>
</reference>
<dbReference type="AlphaFoldDB" id="A0A0G3F0E3"/>
<feature type="transmembrane region" description="Helical" evidence="1">
    <location>
        <begin position="34"/>
        <end position="56"/>
    </location>
</feature>
<dbReference type="PATRIC" id="fig|445709.3.peg.1678"/>
<sequence>MWAKAAAGVLLGLPLSLAACGALSYAWPGTRWQSTVNAVLLAFFPLWLAVISVAVGQRSARQTWLALGVANLLAFSALWAARLWHG</sequence>
<dbReference type="KEGG" id="ptx:ABW99_07860"/>
<dbReference type="PROSITE" id="PS51257">
    <property type="entry name" value="PROKAR_LIPOPROTEIN"/>
    <property type="match status" value="1"/>
</dbReference>
<feature type="transmembrane region" description="Helical" evidence="1">
    <location>
        <begin position="63"/>
        <end position="84"/>
    </location>
</feature>
<evidence type="ECO:0000313" key="3">
    <source>
        <dbReference type="Proteomes" id="UP000036700"/>
    </source>
</evidence>
<proteinExistence type="predicted"/>
<gene>
    <name evidence="2" type="ORF">ABW99_07860</name>
</gene>
<dbReference type="OrthoDB" id="7509319at2"/>
<keyword evidence="1" id="KW-0472">Membrane</keyword>
<protein>
    <recommendedName>
        <fullName evidence="4">Transmembrane lipoprotein</fullName>
    </recommendedName>
</protein>
<dbReference type="EMBL" id="CP011568">
    <property type="protein sequence ID" value="AKJ70451.1"/>
    <property type="molecule type" value="Genomic_DNA"/>
</dbReference>
<evidence type="ECO:0008006" key="4">
    <source>
        <dbReference type="Google" id="ProtNLM"/>
    </source>
</evidence>
<keyword evidence="3" id="KW-1185">Reference proteome</keyword>
<keyword evidence="1" id="KW-1133">Transmembrane helix</keyword>
<evidence type="ECO:0000313" key="2">
    <source>
        <dbReference type="EMBL" id="AKJ70451.1"/>
    </source>
</evidence>
<keyword evidence="1" id="KW-0812">Transmembrane</keyword>
<accession>A0A0G3F0E3</accession>